<dbReference type="InterPro" id="IPR002105">
    <property type="entry name" value="Dockerin_1_rpt"/>
</dbReference>
<accession>A0A0L6JI72</accession>
<dbReference type="OrthoDB" id="518002at2"/>
<organism evidence="1 2">
    <name type="scientific">Pseudobacteroides cellulosolvens ATCC 35603 = DSM 2933</name>
    <dbReference type="NCBI Taxonomy" id="398512"/>
    <lineage>
        <taxon>Bacteria</taxon>
        <taxon>Bacillati</taxon>
        <taxon>Bacillota</taxon>
        <taxon>Clostridia</taxon>
        <taxon>Eubacteriales</taxon>
        <taxon>Oscillospiraceae</taxon>
        <taxon>Pseudobacteroides</taxon>
    </lineage>
</organism>
<keyword evidence="2" id="KW-1185">Reference proteome</keyword>
<dbReference type="eggNOG" id="COG5563">
    <property type="taxonomic scope" value="Bacteria"/>
</dbReference>
<gene>
    <name evidence="1" type="ORF">Bccel_0811</name>
</gene>
<dbReference type="PROSITE" id="PS00018">
    <property type="entry name" value="EF_HAND_1"/>
    <property type="match status" value="1"/>
</dbReference>
<proteinExistence type="predicted"/>
<evidence type="ECO:0000313" key="1">
    <source>
        <dbReference type="EMBL" id="KNY25551.1"/>
    </source>
</evidence>
<dbReference type="EMBL" id="LGTC01000001">
    <property type="protein sequence ID" value="KNY25551.1"/>
    <property type="molecule type" value="Genomic_DNA"/>
</dbReference>
<dbReference type="Pfam" id="PF00404">
    <property type="entry name" value="Dockerin_1"/>
    <property type="match status" value="1"/>
</dbReference>
<dbReference type="GO" id="GO:0000272">
    <property type="term" value="P:polysaccharide catabolic process"/>
    <property type="evidence" value="ECO:0007669"/>
    <property type="project" value="InterPro"/>
</dbReference>
<dbReference type="InterPro" id="IPR014262">
    <property type="entry name" value="HAF_rpt"/>
</dbReference>
<dbReference type="Proteomes" id="UP000036923">
    <property type="component" value="Unassembled WGS sequence"/>
</dbReference>
<dbReference type="AlphaFoldDB" id="A0A0L6JI72"/>
<sequence>MEIVGFAEDLFLEKPTVLCQNGIMTDLGTLGGKYSDATGINDKGQIVGCATTSDGNSHAFLWQNGVMNDIGNLGPDASRIKAINNNGQIVRCFRFPNEEVNHACLCDLSKILENPAPEDINGDMVVNVKDVILAATHFNTISSGNNYDIKCDLNDDGYINMIDIMMIVEKFNHTY</sequence>
<comment type="caution">
    <text evidence="1">The sequence shown here is derived from an EMBL/GenBank/DDBJ whole genome shotgun (WGS) entry which is preliminary data.</text>
</comment>
<protein>
    <submittedName>
        <fullName evidence="1">Extracellular repeat protein, HAF family</fullName>
    </submittedName>
</protein>
<dbReference type="PATRIC" id="fig|398512.5.peg.844"/>
<dbReference type="InterPro" id="IPR036439">
    <property type="entry name" value="Dockerin_dom_sf"/>
</dbReference>
<dbReference type="GO" id="GO:0004553">
    <property type="term" value="F:hydrolase activity, hydrolyzing O-glycosyl compounds"/>
    <property type="evidence" value="ECO:0007669"/>
    <property type="project" value="InterPro"/>
</dbReference>
<evidence type="ECO:0000313" key="2">
    <source>
        <dbReference type="Proteomes" id="UP000036923"/>
    </source>
</evidence>
<name>A0A0L6JI72_9FIRM</name>
<dbReference type="NCBIfam" id="TIGR02913">
    <property type="entry name" value="HAF_rpt"/>
    <property type="match status" value="1"/>
</dbReference>
<reference evidence="2" key="1">
    <citation type="submission" date="2015-07" db="EMBL/GenBank/DDBJ databases">
        <title>Near-Complete Genome Sequence of the Cellulolytic Bacterium Bacteroides (Pseudobacteroides) cellulosolvens ATCC 35603.</title>
        <authorList>
            <person name="Dassa B."/>
            <person name="Utturkar S.M."/>
            <person name="Klingeman D.M."/>
            <person name="Hurt R.A."/>
            <person name="Keller M."/>
            <person name="Xu J."/>
            <person name="Reddy Y.H.K."/>
            <person name="Borovok I."/>
            <person name="Grinberg I.R."/>
            <person name="Lamed R."/>
            <person name="Zhivin O."/>
            <person name="Bayer E.A."/>
            <person name="Brown S.D."/>
        </authorList>
    </citation>
    <scope>NUCLEOTIDE SEQUENCE [LARGE SCALE GENOMIC DNA]</scope>
    <source>
        <strain evidence="2">DSM 2933</strain>
    </source>
</reference>
<dbReference type="SUPFAM" id="SSF63446">
    <property type="entry name" value="Type I dockerin domain"/>
    <property type="match status" value="1"/>
</dbReference>
<dbReference type="InterPro" id="IPR018247">
    <property type="entry name" value="EF_Hand_1_Ca_BS"/>
</dbReference>
<dbReference type="Gene3D" id="2.60.40.4130">
    <property type="match status" value="1"/>
</dbReference>